<dbReference type="PANTHER" id="PTHR24329:SF543">
    <property type="entry name" value="FI01017P-RELATED"/>
    <property type="match status" value="1"/>
</dbReference>
<dbReference type="Gene3D" id="1.10.10.60">
    <property type="entry name" value="Homeodomain-like"/>
    <property type="match status" value="1"/>
</dbReference>
<feature type="compositionally biased region" description="Basic and acidic residues" evidence="8">
    <location>
        <begin position="239"/>
        <end position="248"/>
    </location>
</feature>
<dbReference type="GO" id="GO:0000981">
    <property type="term" value="F:DNA-binding transcription factor activity, RNA polymerase II-specific"/>
    <property type="evidence" value="ECO:0007669"/>
    <property type="project" value="InterPro"/>
</dbReference>
<dbReference type="InterPro" id="IPR000047">
    <property type="entry name" value="HTH_motif"/>
</dbReference>
<dbReference type="InterPro" id="IPR001356">
    <property type="entry name" value="HD"/>
</dbReference>
<evidence type="ECO:0000256" key="2">
    <source>
        <dbReference type="ARBA" id="ARBA00022473"/>
    </source>
</evidence>
<organism evidence="10">
    <name type="scientific">Anopheles coluzzii</name>
    <name type="common">African malaria mosquito</name>
    <dbReference type="NCBI Taxonomy" id="1518534"/>
    <lineage>
        <taxon>Eukaryota</taxon>
        <taxon>Metazoa</taxon>
        <taxon>Ecdysozoa</taxon>
        <taxon>Arthropoda</taxon>
        <taxon>Hexapoda</taxon>
        <taxon>Insecta</taxon>
        <taxon>Pterygota</taxon>
        <taxon>Neoptera</taxon>
        <taxon>Endopterygota</taxon>
        <taxon>Diptera</taxon>
        <taxon>Nematocera</taxon>
        <taxon>Culicoidea</taxon>
        <taxon>Culicidae</taxon>
        <taxon>Anophelinae</taxon>
        <taxon>Anopheles</taxon>
    </lineage>
</organism>
<evidence type="ECO:0000256" key="8">
    <source>
        <dbReference type="SAM" id="MobiDB-lite"/>
    </source>
</evidence>
<evidence type="ECO:0000256" key="1">
    <source>
        <dbReference type="ARBA" id="ARBA00004123"/>
    </source>
</evidence>
<dbReference type="FunFam" id="1.10.10.60:FF:000066">
    <property type="entry name" value="Paired mesoderm homeobox protein 1"/>
    <property type="match status" value="1"/>
</dbReference>
<evidence type="ECO:0000256" key="3">
    <source>
        <dbReference type="ARBA" id="ARBA00023125"/>
    </source>
</evidence>
<evidence type="ECO:0000259" key="9">
    <source>
        <dbReference type="PROSITE" id="PS50071"/>
    </source>
</evidence>
<dbReference type="SMART" id="SM00389">
    <property type="entry name" value="HOX"/>
    <property type="match status" value="1"/>
</dbReference>
<proteinExistence type="predicted"/>
<keyword evidence="3 6" id="KW-0238">DNA-binding</keyword>
<evidence type="ECO:0000256" key="5">
    <source>
        <dbReference type="ARBA" id="ARBA00023242"/>
    </source>
</evidence>
<dbReference type="AlphaFoldDB" id="A0A8W7PNM3"/>
<dbReference type="PROSITE" id="PS50071">
    <property type="entry name" value="HOMEOBOX_2"/>
    <property type="match status" value="1"/>
</dbReference>
<reference evidence="10" key="1">
    <citation type="submission" date="2022-08" db="UniProtKB">
        <authorList>
            <consortium name="EnsemblMetazoa"/>
        </authorList>
    </citation>
    <scope>IDENTIFICATION</scope>
</reference>
<feature type="region of interest" description="Disordered" evidence="8">
    <location>
        <begin position="314"/>
        <end position="341"/>
    </location>
</feature>
<dbReference type="GO" id="GO:0000977">
    <property type="term" value="F:RNA polymerase II transcription regulatory region sequence-specific DNA binding"/>
    <property type="evidence" value="ECO:0007669"/>
    <property type="project" value="TreeGrafter"/>
</dbReference>
<dbReference type="SUPFAM" id="SSF46689">
    <property type="entry name" value="Homeodomain-like"/>
    <property type="match status" value="1"/>
</dbReference>
<feature type="compositionally biased region" description="Basic residues" evidence="8">
    <location>
        <begin position="116"/>
        <end position="136"/>
    </location>
</feature>
<evidence type="ECO:0000256" key="7">
    <source>
        <dbReference type="RuleBase" id="RU000682"/>
    </source>
</evidence>
<evidence type="ECO:0000256" key="4">
    <source>
        <dbReference type="ARBA" id="ARBA00023155"/>
    </source>
</evidence>
<feature type="region of interest" description="Disordered" evidence="8">
    <location>
        <begin position="112"/>
        <end position="136"/>
    </location>
</feature>
<dbReference type="InterPro" id="IPR017970">
    <property type="entry name" value="Homeobox_CS"/>
</dbReference>
<keyword evidence="5 6" id="KW-0539">Nucleus</keyword>
<evidence type="ECO:0000256" key="6">
    <source>
        <dbReference type="PROSITE-ProRule" id="PRU00108"/>
    </source>
</evidence>
<dbReference type="CDD" id="cd00086">
    <property type="entry name" value="homeodomain"/>
    <property type="match status" value="1"/>
</dbReference>
<dbReference type="EnsemblMetazoa" id="ACOM034192-RA">
    <property type="protein sequence ID" value="ACOM034192-PA.1"/>
    <property type="gene ID" value="ACOM034192"/>
</dbReference>
<feature type="DNA-binding region" description="Homeobox" evidence="6">
    <location>
        <begin position="258"/>
        <end position="317"/>
    </location>
</feature>
<name>A0A8W7PNM3_ANOCL</name>
<dbReference type="VEuPathDB" id="VectorBase:ACON2_036817"/>
<dbReference type="GO" id="GO:0005634">
    <property type="term" value="C:nucleus"/>
    <property type="evidence" value="ECO:0007669"/>
    <property type="project" value="UniProtKB-SubCell"/>
</dbReference>
<dbReference type="InterPro" id="IPR009057">
    <property type="entry name" value="Homeodomain-like_sf"/>
</dbReference>
<feature type="domain" description="Homeobox" evidence="9">
    <location>
        <begin position="256"/>
        <end position="316"/>
    </location>
</feature>
<keyword evidence="4 6" id="KW-0371">Homeobox</keyword>
<feature type="region of interest" description="Disordered" evidence="8">
    <location>
        <begin position="211"/>
        <end position="251"/>
    </location>
</feature>
<dbReference type="InterPro" id="IPR050649">
    <property type="entry name" value="Paired_Homeobox_TFs"/>
</dbReference>
<evidence type="ECO:0000313" key="10">
    <source>
        <dbReference type="EnsemblMetazoa" id="ACOM034192-PA.1"/>
    </source>
</evidence>
<sequence>MNCYGGVSVSGTNYGDSTVAARGSSCILENAAAVGAQTEQYHDSKAAGSVWYNVVPPPTGCPVPNDALPLGGSAASDGGTSGVIEPSCNNVSPSISSDPSGRYYDEAGELSITTGHPHHHHHHHHHTHQHHTHHHQFSNNRLLMGEHRSPLIYEGSNVELGFGGLNIEGESGTSGLTNSGAAAATSVDKKVHHGGVKDRFLMSNLLQLNSTSSTADSSRTMMPPGSPSSPVDKDDLEDTPTHKTDLSMRTKSCTLKKPRRNRTTFTTNQLTALEKIFEKTHYPDAFVREELANKVGLSEARVQVWFQNRRAKFRRNERSAQSSGGGSSASKGEDFFHPGAIPPSATSGGLAGFAGVVDKPDSGPYSLSFSTLSSIFSPVVSQLQHHHAHHHPAAGSVRAGGQFYTAYKPQHDEAANFCSQSYQFPSLKYLNNLQQT</sequence>
<comment type="subcellular location">
    <subcellularLocation>
        <location evidence="1 6 7">Nucleus</location>
    </subcellularLocation>
</comment>
<dbReference type="PRINTS" id="PR00031">
    <property type="entry name" value="HTHREPRESSR"/>
</dbReference>
<dbReference type="Proteomes" id="UP000075882">
    <property type="component" value="Unassembled WGS sequence"/>
</dbReference>
<dbReference type="PANTHER" id="PTHR24329">
    <property type="entry name" value="HOMEOBOX PROTEIN ARISTALESS"/>
    <property type="match status" value="1"/>
</dbReference>
<dbReference type="Pfam" id="PF00046">
    <property type="entry name" value="Homeodomain"/>
    <property type="match status" value="1"/>
</dbReference>
<accession>A0A8W7PNM3</accession>
<protein>
    <recommendedName>
        <fullName evidence="9">Homeobox domain-containing protein</fullName>
    </recommendedName>
</protein>
<dbReference type="PROSITE" id="PS00027">
    <property type="entry name" value="HOMEOBOX_1"/>
    <property type="match status" value="1"/>
</dbReference>
<keyword evidence="2" id="KW-0217">Developmental protein</keyword>